<gene>
    <name evidence="6" type="ORF">GCM10023200_48580</name>
</gene>
<dbReference type="SUPFAM" id="SSF47413">
    <property type="entry name" value="lambda repressor-like DNA-binding domains"/>
    <property type="match status" value="1"/>
</dbReference>
<dbReference type="InterPro" id="IPR046335">
    <property type="entry name" value="LacI/GalR-like_sensor"/>
</dbReference>
<keyword evidence="1" id="KW-0678">Repressor</keyword>
<dbReference type="PROSITE" id="PS00356">
    <property type="entry name" value="HTH_LACI_1"/>
    <property type="match status" value="1"/>
</dbReference>
<protein>
    <submittedName>
        <fullName evidence="6">LacI family DNA-binding transcriptional regulator</fullName>
    </submittedName>
</protein>
<comment type="caution">
    <text evidence="6">The sequence shown here is derived from an EMBL/GenBank/DDBJ whole genome shotgun (WGS) entry which is preliminary data.</text>
</comment>
<evidence type="ECO:0000259" key="5">
    <source>
        <dbReference type="PROSITE" id="PS50932"/>
    </source>
</evidence>
<dbReference type="InterPro" id="IPR028082">
    <property type="entry name" value="Peripla_BP_I"/>
</dbReference>
<dbReference type="Pfam" id="PF00356">
    <property type="entry name" value="LacI"/>
    <property type="match status" value="1"/>
</dbReference>
<dbReference type="PANTHER" id="PTHR30146">
    <property type="entry name" value="LACI-RELATED TRANSCRIPTIONAL REPRESSOR"/>
    <property type="match status" value="1"/>
</dbReference>
<evidence type="ECO:0000313" key="7">
    <source>
        <dbReference type="Proteomes" id="UP001500928"/>
    </source>
</evidence>
<dbReference type="SMART" id="SM00354">
    <property type="entry name" value="HTH_LACI"/>
    <property type="match status" value="1"/>
</dbReference>
<dbReference type="RefSeq" id="WP_345421750.1">
    <property type="nucleotide sequence ID" value="NZ_BAABHO010000050.1"/>
</dbReference>
<dbReference type="EMBL" id="BAABHO010000050">
    <property type="protein sequence ID" value="GAA4805440.1"/>
    <property type="molecule type" value="Genomic_DNA"/>
</dbReference>
<evidence type="ECO:0000256" key="3">
    <source>
        <dbReference type="ARBA" id="ARBA00023125"/>
    </source>
</evidence>
<evidence type="ECO:0000313" key="6">
    <source>
        <dbReference type="EMBL" id="GAA4805440.1"/>
    </source>
</evidence>
<keyword evidence="2" id="KW-0805">Transcription regulation</keyword>
<dbReference type="CDD" id="cd01392">
    <property type="entry name" value="HTH_LacI"/>
    <property type="match status" value="1"/>
</dbReference>
<keyword evidence="4" id="KW-0804">Transcription</keyword>
<dbReference type="CDD" id="cd06267">
    <property type="entry name" value="PBP1_LacI_sugar_binding-like"/>
    <property type="match status" value="1"/>
</dbReference>
<keyword evidence="3 6" id="KW-0238">DNA-binding</keyword>
<dbReference type="InterPro" id="IPR010982">
    <property type="entry name" value="Lambda_DNA-bd_dom_sf"/>
</dbReference>
<evidence type="ECO:0000256" key="2">
    <source>
        <dbReference type="ARBA" id="ARBA00023015"/>
    </source>
</evidence>
<reference evidence="7" key="1">
    <citation type="journal article" date="2019" name="Int. J. Syst. Evol. Microbiol.">
        <title>The Global Catalogue of Microorganisms (GCM) 10K type strain sequencing project: providing services to taxonomists for standard genome sequencing and annotation.</title>
        <authorList>
            <consortium name="The Broad Institute Genomics Platform"/>
            <consortium name="The Broad Institute Genome Sequencing Center for Infectious Disease"/>
            <person name="Wu L."/>
            <person name="Ma J."/>
        </authorList>
    </citation>
    <scope>NUCLEOTIDE SEQUENCE [LARGE SCALE GENOMIC DNA]</scope>
    <source>
        <strain evidence="7">JCM 17979</strain>
    </source>
</reference>
<keyword evidence="7" id="KW-1185">Reference proteome</keyword>
<dbReference type="Gene3D" id="1.10.260.40">
    <property type="entry name" value="lambda repressor-like DNA-binding domains"/>
    <property type="match status" value="1"/>
</dbReference>
<organism evidence="6 7">
    <name type="scientific">Actinomycetospora chlora</name>
    <dbReference type="NCBI Taxonomy" id="663608"/>
    <lineage>
        <taxon>Bacteria</taxon>
        <taxon>Bacillati</taxon>
        <taxon>Actinomycetota</taxon>
        <taxon>Actinomycetes</taxon>
        <taxon>Pseudonocardiales</taxon>
        <taxon>Pseudonocardiaceae</taxon>
        <taxon>Actinomycetospora</taxon>
    </lineage>
</organism>
<evidence type="ECO:0000256" key="1">
    <source>
        <dbReference type="ARBA" id="ARBA00022491"/>
    </source>
</evidence>
<evidence type="ECO:0000256" key="4">
    <source>
        <dbReference type="ARBA" id="ARBA00023163"/>
    </source>
</evidence>
<dbReference type="SUPFAM" id="SSF53822">
    <property type="entry name" value="Periplasmic binding protein-like I"/>
    <property type="match status" value="1"/>
</dbReference>
<name>A0ABP9C8G5_9PSEU</name>
<dbReference type="PANTHER" id="PTHR30146:SF148">
    <property type="entry name" value="HTH-TYPE TRANSCRIPTIONAL REPRESSOR PURR-RELATED"/>
    <property type="match status" value="1"/>
</dbReference>
<dbReference type="InterPro" id="IPR000843">
    <property type="entry name" value="HTH_LacI"/>
</dbReference>
<proteinExistence type="predicted"/>
<dbReference type="GO" id="GO:0003677">
    <property type="term" value="F:DNA binding"/>
    <property type="evidence" value="ECO:0007669"/>
    <property type="project" value="UniProtKB-KW"/>
</dbReference>
<sequence length="330" mass="34685">MVTMADVARVAGVSTATVSHVLNGTRPVRARTRELVLSAIAATHYTPNTVARSLATARTTTMGLVLSAISNPYFGELLSAAESAAAAAGYTLLLVDPHEDPDYELTVVTRLHHHRVDGVVLAPSARPQAALAYLAQHGVPTVLLDRLIDAGHDQVGSENREATAALTGHLADHGHTRIGLVAGLDGLATTGERRDGHRDALRARGLPVDPALEVGGESATLPARRAAHRLLALDDPPTAIVVGNNSMTIGVMQALRDAGLVVPCDVALAAFDDFAWADLFSPRLTVVAQPFDEIAATAVRLLLARIAEPEAPPTTRRLAPRLVVRESCGC</sequence>
<dbReference type="PROSITE" id="PS50932">
    <property type="entry name" value="HTH_LACI_2"/>
    <property type="match status" value="1"/>
</dbReference>
<dbReference type="Proteomes" id="UP001500928">
    <property type="component" value="Unassembled WGS sequence"/>
</dbReference>
<feature type="domain" description="HTH lacI-type" evidence="5">
    <location>
        <begin position="2"/>
        <end position="56"/>
    </location>
</feature>
<dbReference type="Gene3D" id="3.40.50.2300">
    <property type="match status" value="2"/>
</dbReference>
<accession>A0ABP9C8G5</accession>
<dbReference type="Pfam" id="PF13377">
    <property type="entry name" value="Peripla_BP_3"/>
    <property type="match status" value="1"/>
</dbReference>
<dbReference type="PRINTS" id="PR00036">
    <property type="entry name" value="HTHLACI"/>
</dbReference>